<gene>
    <name evidence="3" type="ORF">B0J11DRAFT_578738</name>
</gene>
<feature type="domain" description="CorA-like transporter" evidence="2">
    <location>
        <begin position="14"/>
        <end position="313"/>
    </location>
</feature>
<keyword evidence="1" id="KW-1133">Transmembrane helix</keyword>
<evidence type="ECO:0000259" key="2">
    <source>
        <dbReference type="Pfam" id="PF26616"/>
    </source>
</evidence>
<protein>
    <recommendedName>
        <fullName evidence="2">CorA-like transporter domain-containing protein</fullName>
    </recommendedName>
</protein>
<dbReference type="EMBL" id="JAGMWT010000005">
    <property type="protein sequence ID" value="KAH7128546.1"/>
    <property type="molecule type" value="Genomic_DNA"/>
</dbReference>
<keyword evidence="4" id="KW-1185">Reference proteome</keyword>
<evidence type="ECO:0000313" key="4">
    <source>
        <dbReference type="Proteomes" id="UP000700596"/>
    </source>
</evidence>
<reference evidence="3" key="1">
    <citation type="journal article" date="2021" name="Nat. Commun.">
        <title>Genetic determinants of endophytism in the Arabidopsis root mycobiome.</title>
        <authorList>
            <person name="Mesny F."/>
            <person name="Miyauchi S."/>
            <person name="Thiergart T."/>
            <person name="Pickel B."/>
            <person name="Atanasova L."/>
            <person name="Karlsson M."/>
            <person name="Huettel B."/>
            <person name="Barry K.W."/>
            <person name="Haridas S."/>
            <person name="Chen C."/>
            <person name="Bauer D."/>
            <person name="Andreopoulos W."/>
            <person name="Pangilinan J."/>
            <person name="LaButti K."/>
            <person name="Riley R."/>
            <person name="Lipzen A."/>
            <person name="Clum A."/>
            <person name="Drula E."/>
            <person name="Henrissat B."/>
            <person name="Kohler A."/>
            <person name="Grigoriev I.V."/>
            <person name="Martin F.M."/>
            <person name="Hacquard S."/>
        </authorList>
    </citation>
    <scope>NUCLEOTIDE SEQUENCE</scope>
    <source>
        <strain evidence="3">MPI-CAGE-CH-0243</strain>
    </source>
</reference>
<dbReference type="AlphaFoldDB" id="A0A9P9E224"/>
<dbReference type="InterPro" id="IPR058257">
    <property type="entry name" value="CorA-like_dom"/>
</dbReference>
<feature type="transmembrane region" description="Helical" evidence="1">
    <location>
        <begin position="444"/>
        <end position="466"/>
    </location>
</feature>
<proteinExistence type="predicted"/>
<dbReference type="Gene3D" id="1.20.58.340">
    <property type="entry name" value="Magnesium transport protein CorA, transmembrane region"/>
    <property type="match status" value="1"/>
</dbReference>
<dbReference type="Pfam" id="PF26616">
    <property type="entry name" value="CorA-like"/>
    <property type="match status" value="1"/>
</dbReference>
<name>A0A9P9E224_9PLEO</name>
<dbReference type="OrthoDB" id="5396681at2759"/>
<organism evidence="3 4">
    <name type="scientific">Dendryphion nanum</name>
    <dbReference type="NCBI Taxonomy" id="256645"/>
    <lineage>
        <taxon>Eukaryota</taxon>
        <taxon>Fungi</taxon>
        <taxon>Dikarya</taxon>
        <taxon>Ascomycota</taxon>
        <taxon>Pezizomycotina</taxon>
        <taxon>Dothideomycetes</taxon>
        <taxon>Pleosporomycetidae</taxon>
        <taxon>Pleosporales</taxon>
        <taxon>Torulaceae</taxon>
        <taxon>Dendryphion</taxon>
    </lineage>
</organism>
<comment type="caution">
    <text evidence="3">The sequence shown here is derived from an EMBL/GenBank/DDBJ whole genome shotgun (WGS) entry which is preliminary data.</text>
</comment>
<evidence type="ECO:0000256" key="1">
    <source>
        <dbReference type="SAM" id="Phobius"/>
    </source>
</evidence>
<sequence>MAVSIALPSDFQQSIVRAIDYPENLPPRSTSTYRSTLKSYRERLDEAEPDLCLLPGEDDIDNDFEVSFRDLNTATGKDVDKRNTHSPEDATKWLGIEISPDPLSPGQKIVRTTKKDPSSRFVYIYAENSRDQLKITRDTLVQILAYHQVMPVYLDFMLVFGAQSEPRDLRFSGFREQNFMRASARGPALPELGRSGQHFQICYNLKGVSFKKRDDGNIKLNEWSIRQAAFYHQFDVKFGTSLWIVTKGRQDIQQRYKELTGPDGRAEDKSFGSVEECFRSSLAVHLMYCHWSTEDWRWYIRWLENVIDMESSMAVYGPRGPGYAHRQYKPFHIQDMQYWQDKTNEAVMVLESNIEVIGALQRFYANLRESDGFPDALKSGCKDDIATFTAHLNEITNDFAMQASRAKLLANIINDRKELVLQHLQGQAADRTERLNRNLEREAIVMRIITIVTLLYLPATFVSTFFSTDVIKYQNQGESDSRSRSGTFSSIALTRWLQVTLPLTALTLFGAWSTYKFAESARLRSDTTFTEIVPTVDNGEKKPYTLSIFNRHRPRHSSRTPGRSWNIPAAFRWKRLPLLPLHRPLKATS</sequence>
<keyword evidence="1" id="KW-0472">Membrane</keyword>
<dbReference type="Proteomes" id="UP000700596">
    <property type="component" value="Unassembled WGS sequence"/>
</dbReference>
<evidence type="ECO:0000313" key="3">
    <source>
        <dbReference type="EMBL" id="KAH7128546.1"/>
    </source>
</evidence>
<keyword evidence="1" id="KW-0812">Transmembrane</keyword>
<accession>A0A9P9E224</accession>